<gene>
    <name evidence="2" type="ORF">BC751_1932</name>
</gene>
<dbReference type="AlphaFoldDB" id="A0A4Q7P8C5"/>
<dbReference type="Proteomes" id="UP000292209">
    <property type="component" value="Unassembled WGS sequence"/>
</dbReference>
<proteinExistence type="predicted"/>
<name>A0A4Q7P8C5_9BACT</name>
<keyword evidence="3" id="KW-1185">Reference proteome</keyword>
<feature type="compositionally biased region" description="Basic and acidic residues" evidence="1">
    <location>
        <begin position="7"/>
        <end position="21"/>
    </location>
</feature>
<evidence type="ECO:0000256" key="1">
    <source>
        <dbReference type="SAM" id="MobiDB-lite"/>
    </source>
</evidence>
<dbReference type="EMBL" id="SGXG01000001">
    <property type="protein sequence ID" value="RZS96361.1"/>
    <property type="molecule type" value="Genomic_DNA"/>
</dbReference>
<organism evidence="2 3">
    <name type="scientific">Cecembia calidifontis</name>
    <dbReference type="NCBI Taxonomy" id="1187080"/>
    <lineage>
        <taxon>Bacteria</taxon>
        <taxon>Pseudomonadati</taxon>
        <taxon>Bacteroidota</taxon>
        <taxon>Cytophagia</taxon>
        <taxon>Cytophagales</taxon>
        <taxon>Cyclobacteriaceae</taxon>
        <taxon>Cecembia</taxon>
    </lineage>
</organism>
<evidence type="ECO:0000313" key="2">
    <source>
        <dbReference type="EMBL" id="RZS96361.1"/>
    </source>
</evidence>
<reference evidence="2 3" key="1">
    <citation type="submission" date="2019-02" db="EMBL/GenBank/DDBJ databases">
        <title>Genomic Encyclopedia of Archaeal and Bacterial Type Strains, Phase II (KMG-II): from individual species to whole genera.</title>
        <authorList>
            <person name="Goeker M."/>
        </authorList>
    </citation>
    <scope>NUCLEOTIDE SEQUENCE [LARGE SCALE GENOMIC DNA]</scope>
    <source>
        <strain evidence="2 3">DSM 21411</strain>
    </source>
</reference>
<protein>
    <submittedName>
        <fullName evidence="2">Uncharacterized protein</fullName>
    </submittedName>
</protein>
<accession>A0A4Q7P8C5</accession>
<comment type="caution">
    <text evidence="2">The sequence shown here is derived from an EMBL/GenBank/DDBJ whole genome shotgun (WGS) entry which is preliminary data.</text>
</comment>
<feature type="region of interest" description="Disordered" evidence="1">
    <location>
        <begin position="1"/>
        <end position="26"/>
    </location>
</feature>
<sequence length="45" mass="5076">MTNMSNRHSDEARVSQNRGDHSPPVADQDDVSIFVIYFSVHSPKC</sequence>
<evidence type="ECO:0000313" key="3">
    <source>
        <dbReference type="Proteomes" id="UP000292209"/>
    </source>
</evidence>